<dbReference type="Proteomes" id="UP000006304">
    <property type="component" value="Chromosome"/>
</dbReference>
<keyword evidence="4" id="KW-1185">Reference proteome</keyword>
<dbReference type="KEGG" id="nbr:O3I_006145"/>
<proteinExistence type="predicted"/>
<reference evidence="3 4" key="1">
    <citation type="journal article" date="2012" name="J. Bacteriol.">
        <title>Complete genome sequence of Nocardia brasiliensis HUJEG-1.</title>
        <authorList>
            <person name="Vera-Cabrera L."/>
            <person name="Ortiz-Lopez R."/>
            <person name="Elizondo-Gonzalez R."/>
            <person name="Perez-Maya A.A."/>
            <person name="Ocampo-Candiani J."/>
        </authorList>
    </citation>
    <scope>NUCLEOTIDE SEQUENCE [LARGE SCALE GENOMIC DNA]</scope>
    <source>
        <strain evidence="4">ATCC 700358</strain>
    </source>
</reference>
<feature type="transmembrane region" description="Helical" evidence="1">
    <location>
        <begin position="227"/>
        <end position="248"/>
    </location>
</feature>
<dbReference type="InterPro" id="IPR003675">
    <property type="entry name" value="Rce1/LyrA-like_dom"/>
</dbReference>
<keyword evidence="1" id="KW-1133">Transmembrane helix</keyword>
<evidence type="ECO:0000259" key="2">
    <source>
        <dbReference type="Pfam" id="PF02517"/>
    </source>
</evidence>
<dbReference type="GO" id="GO:0080120">
    <property type="term" value="P:CAAX-box protein maturation"/>
    <property type="evidence" value="ECO:0007669"/>
    <property type="project" value="UniProtKB-ARBA"/>
</dbReference>
<organism evidence="3 4">
    <name type="scientific">Nocardia brasiliensis (strain ATCC 700358 / HUJEG-1)</name>
    <dbReference type="NCBI Taxonomy" id="1133849"/>
    <lineage>
        <taxon>Bacteria</taxon>
        <taxon>Bacillati</taxon>
        <taxon>Actinomycetota</taxon>
        <taxon>Actinomycetes</taxon>
        <taxon>Mycobacteriales</taxon>
        <taxon>Nocardiaceae</taxon>
        <taxon>Nocardia</taxon>
    </lineage>
</organism>
<dbReference type="HOGENOM" id="CLU_1072963_0_0_11"/>
<name>K0EP24_NOCB7</name>
<dbReference type="Pfam" id="PF02517">
    <property type="entry name" value="Rce1-like"/>
    <property type="match status" value="1"/>
</dbReference>
<feature type="transmembrane region" description="Helical" evidence="1">
    <location>
        <begin position="148"/>
        <end position="169"/>
    </location>
</feature>
<sequence length="259" mass="28558">MAARVGIVFVAVTVWWLVLYHVLAPAGEYTRSAHIMRAVGATAFTVPLILVARKVLDRRPFAELGFSSVGRGCRAFLVGVACWGIPAWSAMAVMLWLGWADITVRESFPRIVLALLGLLVLVLLYEAVPEELIFRGYFFADLNERWSTAIAVAGQAMLFTAWGVLIGAAGSVGRAVLFFTFSLVLGVLRSVTGNILACMGFHAAFQVTTQFLASRWNYIDLHDPEQAVQGLAFVILPFLTTPLVLWWYRRSRRPVPAPS</sequence>
<accession>K0EP24</accession>
<feature type="transmembrane region" description="Helical" evidence="1">
    <location>
        <begin position="35"/>
        <end position="56"/>
    </location>
</feature>
<dbReference type="PANTHER" id="PTHR39430:SF1">
    <property type="entry name" value="PROTEASE"/>
    <property type="match status" value="1"/>
</dbReference>
<protein>
    <recommendedName>
        <fullName evidence="2">CAAX prenyl protease 2/Lysostaphin resistance protein A-like domain-containing protein</fullName>
    </recommendedName>
</protein>
<feature type="transmembrane region" description="Helical" evidence="1">
    <location>
        <begin position="76"/>
        <end position="99"/>
    </location>
</feature>
<evidence type="ECO:0000313" key="3">
    <source>
        <dbReference type="EMBL" id="AFT99191.1"/>
    </source>
</evidence>
<feature type="transmembrane region" description="Helical" evidence="1">
    <location>
        <begin position="111"/>
        <end position="128"/>
    </location>
</feature>
<dbReference type="EMBL" id="CP003876">
    <property type="protein sequence ID" value="AFT99191.1"/>
    <property type="molecule type" value="Genomic_DNA"/>
</dbReference>
<feature type="transmembrane region" description="Helical" evidence="1">
    <location>
        <begin position="176"/>
        <end position="207"/>
    </location>
</feature>
<keyword evidence="1" id="KW-0812">Transmembrane</keyword>
<feature type="transmembrane region" description="Helical" evidence="1">
    <location>
        <begin position="6"/>
        <end position="23"/>
    </location>
</feature>
<dbReference type="eggNOG" id="COG1266">
    <property type="taxonomic scope" value="Bacteria"/>
</dbReference>
<keyword evidence="1" id="KW-0472">Membrane</keyword>
<dbReference type="AlphaFoldDB" id="K0EP24"/>
<evidence type="ECO:0000256" key="1">
    <source>
        <dbReference type="SAM" id="Phobius"/>
    </source>
</evidence>
<dbReference type="STRING" id="1133849.O3I_006145"/>
<dbReference type="PANTHER" id="PTHR39430">
    <property type="entry name" value="MEMBRANE-ASSOCIATED PROTEASE-RELATED"/>
    <property type="match status" value="1"/>
</dbReference>
<evidence type="ECO:0000313" key="4">
    <source>
        <dbReference type="Proteomes" id="UP000006304"/>
    </source>
</evidence>
<gene>
    <name evidence="3" type="ORF">O3I_006145</name>
</gene>
<dbReference type="GO" id="GO:0004175">
    <property type="term" value="F:endopeptidase activity"/>
    <property type="evidence" value="ECO:0007669"/>
    <property type="project" value="UniProtKB-ARBA"/>
</dbReference>
<feature type="domain" description="CAAX prenyl protease 2/Lysostaphin resistance protein A-like" evidence="2">
    <location>
        <begin position="115"/>
        <end position="207"/>
    </location>
</feature>